<dbReference type="OrthoDB" id="48254at2759"/>
<evidence type="ECO:0000256" key="1">
    <source>
        <dbReference type="SAM" id="MobiDB-lite"/>
    </source>
</evidence>
<evidence type="ECO:0000256" key="2">
    <source>
        <dbReference type="SAM" id="Phobius"/>
    </source>
</evidence>
<name>B7G4L2_PHATC</name>
<feature type="transmembrane region" description="Helical" evidence="2">
    <location>
        <begin position="531"/>
        <end position="554"/>
    </location>
</feature>
<proteinExistence type="predicted"/>
<dbReference type="AlphaFoldDB" id="B7G4L2"/>
<reference evidence="4" key="2">
    <citation type="submission" date="2008-08" db="EMBL/GenBank/DDBJ databases">
        <authorList>
            <consortium name="Diatom Consortium"/>
            <person name="Grigoriev I."/>
            <person name="Grimwood J."/>
            <person name="Kuo A."/>
            <person name="Otillar R.P."/>
            <person name="Salamov A."/>
            <person name="Detter J.C."/>
            <person name="Lindquist E."/>
            <person name="Shapiro H."/>
            <person name="Lucas S."/>
            <person name="Glavina del Rio T."/>
            <person name="Pitluck S."/>
            <person name="Rokhsar D."/>
            <person name="Bowler C."/>
        </authorList>
    </citation>
    <scope>GENOME REANNOTATION</scope>
    <source>
        <strain evidence="4">CCAP 1055/1</strain>
    </source>
</reference>
<feature type="region of interest" description="Disordered" evidence="1">
    <location>
        <begin position="1"/>
        <end position="26"/>
    </location>
</feature>
<dbReference type="eggNOG" id="ENOG502QYNM">
    <property type="taxonomic scope" value="Eukaryota"/>
</dbReference>
<reference evidence="3 4" key="1">
    <citation type="journal article" date="2008" name="Nature">
        <title>The Phaeodactylum genome reveals the evolutionary history of diatom genomes.</title>
        <authorList>
            <person name="Bowler C."/>
            <person name="Allen A.E."/>
            <person name="Badger J.H."/>
            <person name="Grimwood J."/>
            <person name="Jabbari K."/>
            <person name="Kuo A."/>
            <person name="Maheswari U."/>
            <person name="Martens C."/>
            <person name="Maumus F."/>
            <person name="Otillar R.P."/>
            <person name="Rayko E."/>
            <person name="Salamov A."/>
            <person name="Vandepoele K."/>
            <person name="Beszteri B."/>
            <person name="Gruber A."/>
            <person name="Heijde M."/>
            <person name="Katinka M."/>
            <person name="Mock T."/>
            <person name="Valentin K."/>
            <person name="Verret F."/>
            <person name="Berges J.A."/>
            <person name="Brownlee C."/>
            <person name="Cadoret J.P."/>
            <person name="Chiovitti A."/>
            <person name="Choi C.J."/>
            <person name="Coesel S."/>
            <person name="De Martino A."/>
            <person name="Detter J.C."/>
            <person name="Durkin C."/>
            <person name="Falciatore A."/>
            <person name="Fournet J."/>
            <person name="Haruta M."/>
            <person name="Huysman M.J."/>
            <person name="Jenkins B.D."/>
            <person name="Jiroutova K."/>
            <person name="Jorgensen R.E."/>
            <person name="Joubert Y."/>
            <person name="Kaplan A."/>
            <person name="Kroger N."/>
            <person name="Kroth P.G."/>
            <person name="La Roche J."/>
            <person name="Lindquist E."/>
            <person name="Lommer M."/>
            <person name="Martin-Jezequel V."/>
            <person name="Lopez P.J."/>
            <person name="Lucas S."/>
            <person name="Mangogna M."/>
            <person name="McGinnis K."/>
            <person name="Medlin L.K."/>
            <person name="Montsant A."/>
            <person name="Oudot-Le Secq M.P."/>
            <person name="Napoli C."/>
            <person name="Obornik M."/>
            <person name="Parker M.S."/>
            <person name="Petit J.L."/>
            <person name="Porcel B.M."/>
            <person name="Poulsen N."/>
            <person name="Robison M."/>
            <person name="Rychlewski L."/>
            <person name="Rynearson T.A."/>
            <person name="Schmutz J."/>
            <person name="Shapiro H."/>
            <person name="Siaut M."/>
            <person name="Stanley M."/>
            <person name="Sussman M.R."/>
            <person name="Taylor A.R."/>
            <person name="Vardi A."/>
            <person name="von Dassow P."/>
            <person name="Vyverman W."/>
            <person name="Willis A."/>
            <person name="Wyrwicz L.S."/>
            <person name="Rokhsar D.S."/>
            <person name="Weissenbach J."/>
            <person name="Armbrust E.V."/>
            <person name="Green B.R."/>
            <person name="Van de Peer Y."/>
            <person name="Grigoriev I.V."/>
        </authorList>
    </citation>
    <scope>NUCLEOTIDE SEQUENCE [LARGE SCALE GENOMIC DNA]</scope>
    <source>
        <strain evidence="3 4">CCAP 1055/1</strain>
    </source>
</reference>
<feature type="region of interest" description="Disordered" evidence="1">
    <location>
        <begin position="209"/>
        <end position="356"/>
    </location>
</feature>
<feature type="compositionally biased region" description="Low complexity" evidence="1">
    <location>
        <begin position="650"/>
        <end position="660"/>
    </location>
</feature>
<feature type="compositionally biased region" description="Pro residues" evidence="1">
    <location>
        <begin position="212"/>
        <end position="243"/>
    </location>
</feature>
<dbReference type="RefSeq" id="XP_002181935.1">
    <property type="nucleotide sequence ID" value="XM_002181899.1"/>
</dbReference>
<keyword evidence="2" id="KW-0472">Membrane</keyword>
<dbReference type="GeneID" id="7202887"/>
<dbReference type="KEGG" id="pti:PHATRDRAFT_47701"/>
<gene>
    <name evidence="3" type="ORF">PHATRDRAFT_47701</name>
</gene>
<dbReference type="EMBL" id="CM000616">
    <property type="protein sequence ID" value="EEC46475.1"/>
    <property type="molecule type" value="Genomic_DNA"/>
</dbReference>
<feature type="compositionally biased region" description="Polar residues" evidence="1">
    <location>
        <begin position="343"/>
        <end position="356"/>
    </location>
</feature>
<keyword evidence="4" id="KW-1185">Reference proteome</keyword>
<dbReference type="InParanoid" id="B7G4L2"/>
<protein>
    <recommendedName>
        <fullName evidence="5">PDZ domain-containing protein</fullName>
    </recommendedName>
</protein>
<keyword evidence="2" id="KW-1133">Transmembrane helix</keyword>
<evidence type="ECO:0000313" key="3">
    <source>
        <dbReference type="EMBL" id="EEC46475.1"/>
    </source>
</evidence>
<dbReference type="Proteomes" id="UP000000759">
    <property type="component" value="Chromosome 14"/>
</dbReference>
<organism evidence="3 4">
    <name type="scientific">Phaeodactylum tricornutum (strain CCAP 1055/1)</name>
    <dbReference type="NCBI Taxonomy" id="556484"/>
    <lineage>
        <taxon>Eukaryota</taxon>
        <taxon>Sar</taxon>
        <taxon>Stramenopiles</taxon>
        <taxon>Ochrophyta</taxon>
        <taxon>Bacillariophyta</taxon>
        <taxon>Bacillariophyceae</taxon>
        <taxon>Bacillariophycidae</taxon>
        <taxon>Naviculales</taxon>
        <taxon>Phaeodactylaceae</taxon>
        <taxon>Phaeodactylum</taxon>
    </lineage>
</organism>
<feature type="compositionally biased region" description="Low complexity" evidence="1">
    <location>
        <begin position="288"/>
        <end position="317"/>
    </location>
</feature>
<dbReference type="PANTHER" id="PTHR38909">
    <property type="entry name" value="G PROTEIN GAMMA DOMAIN-CONTAINING PROTEIN"/>
    <property type="match status" value="1"/>
</dbReference>
<feature type="compositionally biased region" description="Low complexity" evidence="1">
    <location>
        <begin position="244"/>
        <end position="253"/>
    </location>
</feature>
<accession>B7G4L2</accession>
<keyword evidence="2" id="KW-0812">Transmembrane</keyword>
<sequence>MAMRVRREEPRKSEHPKELPGRYRRGETKMSLEAEGGQTNFAAACIGASGQALSALVQDFPFEPSLSFGPNAQKPQNTWMVLDVSPSCLGCDGEVFFPGHSDAIGASRGASFSLLSPNGADPTRMPWVNNPSRTRQLGCFPFFSVCHSSSHAPLCISLEVAWAEDVQTPVAAPTVWLPEQQMTELVPITDQQFTSAPAAAPVAVPVVAPTRAPTPAPTRAPTRPPARAPTRPPTRAPTRPPTLRPTVAPTKAPTVPPTPAPTLSPSFVPSDAPSILPSKAPTGMPSSLPSTLAPTTIAPTTITPMPTSSSPPSSMPSQGPSRAPSLAPSLAPTGNPSAPPTNRPTAAPSTAPTLSLQRDTVDITMRMTSIPGRLERSSAIQWEAATAEHIRRSILAQTTDRPLMELMIRTNIESQFTQAFNAGRRVVVHMAEEGNAIGGPRFLQEVVIAPLRVSFFATVSFRSTFDNYDWASLIGDAFNSDDERSAYVARLRATGDRAFDPLGSVTLLVEGETPIEELPDQDSEDSGGNNLLIVIVACIAGGSVLLALVGLFIYRQSSSAPDIKVTPKLVEQHHSTSQSVPSQRAGYSTEINVDRQDDISTLGDPMFGMGGMHFGAGDGLQRDEQTASVGNDYDYNKEYLHSQGIALSMEESSRSRLTSTDSDRVSGNSTFSKMGKLNPTVFADDSSFEEQFVEEEEEEEEEEEVERFTVNVPAGKLGMVIDTPEGSLPIVHAIKEWSILENTVKMGDKLIFVDDEDVTEMTAVEISKLISLRSDRPRSLVFHRVLPRSDFIDMY</sequence>
<evidence type="ECO:0000313" key="4">
    <source>
        <dbReference type="Proteomes" id="UP000000759"/>
    </source>
</evidence>
<evidence type="ECO:0008006" key="5">
    <source>
        <dbReference type="Google" id="ProtNLM"/>
    </source>
</evidence>
<dbReference type="PaxDb" id="2850-Phatr47701"/>
<dbReference type="PANTHER" id="PTHR38909:SF1">
    <property type="entry name" value="G PROTEIN GAMMA DOMAIN-CONTAINING PROTEIN"/>
    <property type="match status" value="1"/>
</dbReference>
<feature type="region of interest" description="Disordered" evidence="1">
    <location>
        <begin position="650"/>
        <end position="680"/>
    </location>
</feature>